<dbReference type="AlphaFoldDB" id="A0A133V7N1"/>
<dbReference type="Pfam" id="PF01812">
    <property type="entry name" value="5-FTHF_cyc-lig"/>
    <property type="match status" value="1"/>
</dbReference>
<protein>
    <recommendedName>
        <fullName evidence="6">5-formyltetrahydrofolate cyclo-ligase</fullName>
    </recommendedName>
</protein>
<evidence type="ECO:0000256" key="2">
    <source>
        <dbReference type="ARBA" id="ARBA00022741"/>
    </source>
</evidence>
<dbReference type="GO" id="GO:0005524">
    <property type="term" value="F:ATP binding"/>
    <property type="evidence" value="ECO:0007669"/>
    <property type="project" value="UniProtKB-KW"/>
</dbReference>
<sequence length="205" mass="23340">MTDTSEKESIRGEMKSRRRELAREEVLAKSDQIQNSLFSQAEFAKAKTISFYVAKQEDREVETEHMIKDCLQSDKQVLVPLVSGETKLSLCELEDYDRELEPGAFGVLEPKPSCRRIRPLEQTDLLIVPGLAFDLQGYRLGYGGGYYDSLIQDLSSTQPNISTIGLAYEFQILEKIPHESHDMPVDKVITEERVIHTSSNRPDEE</sequence>
<dbReference type="GO" id="GO:0035999">
    <property type="term" value="P:tetrahydrofolate interconversion"/>
    <property type="evidence" value="ECO:0007669"/>
    <property type="project" value="TreeGrafter"/>
</dbReference>
<keyword evidence="5" id="KW-1185">Reference proteome</keyword>
<organism evidence="4 5">
    <name type="scientific">candidate division MSBL1 archaeon SCGC-AAA261F17</name>
    <dbReference type="NCBI Taxonomy" id="1698274"/>
    <lineage>
        <taxon>Archaea</taxon>
        <taxon>Methanobacteriati</taxon>
        <taxon>Methanobacteriota</taxon>
        <taxon>candidate division MSBL1</taxon>
    </lineage>
</organism>
<evidence type="ECO:0008006" key="6">
    <source>
        <dbReference type="Google" id="ProtNLM"/>
    </source>
</evidence>
<comment type="similarity">
    <text evidence="1">Belongs to the 5-formyltetrahydrofolate cyclo-ligase family.</text>
</comment>
<keyword evidence="3" id="KW-0067">ATP-binding</keyword>
<evidence type="ECO:0000313" key="5">
    <source>
        <dbReference type="Proteomes" id="UP000070035"/>
    </source>
</evidence>
<dbReference type="Gene3D" id="3.40.50.10420">
    <property type="entry name" value="NagB/RpiA/CoA transferase-like"/>
    <property type="match status" value="1"/>
</dbReference>
<gene>
    <name evidence="4" type="ORF">AKJ44_00275</name>
</gene>
<comment type="caution">
    <text evidence="4">The sequence shown here is derived from an EMBL/GenBank/DDBJ whole genome shotgun (WGS) entry which is preliminary data.</text>
</comment>
<keyword evidence="2" id="KW-0547">Nucleotide-binding</keyword>
<proteinExistence type="inferred from homology"/>
<dbReference type="PATRIC" id="fig|1698274.3.peg.58"/>
<dbReference type="Proteomes" id="UP000070035">
    <property type="component" value="Unassembled WGS sequence"/>
</dbReference>
<reference evidence="4 5" key="1">
    <citation type="journal article" date="2016" name="Sci. Rep.">
        <title>Metabolic traits of an uncultured archaeal lineage -MSBL1- from brine pools of the Red Sea.</title>
        <authorList>
            <person name="Mwirichia R."/>
            <person name="Alam I."/>
            <person name="Rashid M."/>
            <person name="Vinu M."/>
            <person name="Ba-Alawi W."/>
            <person name="Anthony Kamau A."/>
            <person name="Kamanda Ngugi D."/>
            <person name="Goker M."/>
            <person name="Klenk H.P."/>
            <person name="Bajic V."/>
            <person name="Stingl U."/>
        </authorList>
    </citation>
    <scope>NUCLEOTIDE SEQUENCE [LARGE SCALE GENOMIC DNA]</scope>
    <source>
        <strain evidence="4">SCGC-AAA261F17</strain>
    </source>
</reference>
<dbReference type="InterPro" id="IPR037171">
    <property type="entry name" value="NagB/RpiA_transferase-like"/>
</dbReference>
<dbReference type="NCBIfam" id="TIGR02727">
    <property type="entry name" value="MTHFS_bact"/>
    <property type="match status" value="1"/>
</dbReference>
<dbReference type="GO" id="GO:0009396">
    <property type="term" value="P:folic acid-containing compound biosynthetic process"/>
    <property type="evidence" value="ECO:0007669"/>
    <property type="project" value="TreeGrafter"/>
</dbReference>
<evidence type="ECO:0000256" key="3">
    <source>
        <dbReference type="ARBA" id="ARBA00022840"/>
    </source>
</evidence>
<evidence type="ECO:0000256" key="1">
    <source>
        <dbReference type="ARBA" id="ARBA00010638"/>
    </source>
</evidence>
<dbReference type="SUPFAM" id="SSF100950">
    <property type="entry name" value="NagB/RpiA/CoA transferase-like"/>
    <property type="match status" value="1"/>
</dbReference>
<dbReference type="PIRSF" id="PIRSF006806">
    <property type="entry name" value="FTHF_cligase"/>
    <property type="match status" value="1"/>
</dbReference>
<dbReference type="GO" id="GO:0030272">
    <property type="term" value="F:5-formyltetrahydrofolate cyclo-ligase activity"/>
    <property type="evidence" value="ECO:0007669"/>
    <property type="project" value="TreeGrafter"/>
</dbReference>
<dbReference type="PANTHER" id="PTHR23407:SF1">
    <property type="entry name" value="5-FORMYLTETRAHYDROFOLATE CYCLO-LIGASE"/>
    <property type="match status" value="1"/>
</dbReference>
<dbReference type="InterPro" id="IPR024185">
    <property type="entry name" value="FTHF_cligase-like_sf"/>
</dbReference>
<accession>A0A133V7N1</accession>
<dbReference type="PANTHER" id="PTHR23407">
    <property type="entry name" value="ATPASE INHIBITOR/5-FORMYLTETRAHYDROFOLATE CYCLO-LIGASE"/>
    <property type="match status" value="1"/>
</dbReference>
<dbReference type="InterPro" id="IPR002698">
    <property type="entry name" value="FTHF_cligase"/>
</dbReference>
<evidence type="ECO:0000313" key="4">
    <source>
        <dbReference type="EMBL" id="KXB02460.1"/>
    </source>
</evidence>
<name>A0A133V7N1_9EURY</name>
<dbReference type="EMBL" id="LHXY01000002">
    <property type="protein sequence ID" value="KXB02460.1"/>
    <property type="molecule type" value="Genomic_DNA"/>
</dbReference>